<accession>A0AAJ0M5X9</accession>
<name>A0AAJ0M5X9_9PEZI</name>
<dbReference type="EMBL" id="JAUDZG010000001">
    <property type="protein sequence ID" value="KAK3310293.1"/>
    <property type="molecule type" value="Genomic_DNA"/>
</dbReference>
<reference evidence="2" key="2">
    <citation type="submission" date="2023-06" db="EMBL/GenBank/DDBJ databases">
        <authorList>
            <consortium name="Lawrence Berkeley National Laboratory"/>
            <person name="Mondo S.J."/>
            <person name="Hensen N."/>
            <person name="Bonometti L."/>
            <person name="Westerberg I."/>
            <person name="Brannstrom I.O."/>
            <person name="Guillou S."/>
            <person name="Cros-Aarteil S."/>
            <person name="Calhoun S."/>
            <person name="Haridas S."/>
            <person name="Kuo A."/>
            <person name="Pangilinan J."/>
            <person name="Riley R."/>
            <person name="Labutti K."/>
            <person name="Andreopoulos B."/>
            <person name="Lipzen A."/>
            <person name="Chen C."/>
            <person name="Yanf M."/>
            <person name="Daum C."/>
            <person name="Ng V."/>
            <person name="Clum A."/>
            <person name="Steindorff A."/>
            <person name="Ohm R."/>
            <person name="Martin F."/>
            <person name="Silar P."/>
            <person name="Natvig D."/>
            <person name="Lalanne C."/>
            <person name="Gautier V."/>
            <person name="Ament-Velasquez S.L."/>
            <person name="Kruys A."/>
            <person name="Hutchinson M.I."/>
            <person name="Powell A.J."/>
            <person name="Barry K."/>
            <person name="Miller A.N."/>
            <person name="Grigoriev I.V."/>
            <person name="Debuchy R."/>
            <person name="Gladieux P."/>
            <person name="Thoren M.H."/>
            <person name="Johannesson H."/>
        </authorList>
    </citation>
    <scope>NUCLEOTIDE SEQUENCE</scope>
    <source>
        <strain evidence="2">CBS 333.67</strain>
    </source>
</reference>
<sequence length="305" mass="33875">MLALLPFCKPSTPLDGRFAKYILLPNPQSKMDNEPILGDCLLDRSVVAVEDRRPRAREDPCAFRTRLVDPLGDSEDNLAFESTDKVDAENIRFDDSQCISVGRSMRRFKTVLEPPASCPCEAEQTNEGGIAKGQSSPSTAADPASPEKAAANIDKEPLYALAGKRQGVATHRKALSDPTTIYHSSRANEDVGEDEDNSMEAMNMPFWSLPRRQKRHISYTGGDIPDDMSIISDTSLIPTYFPSDAMKQQRHHHRALFKRLILAKAKAARQTMRQLKRSCRDAVDHVFVEPGIHRTPECVPVGAAF</sequence>
<evidence type="ECO:0000313" key="3">
    <source>
        <dbReference type="Proteomes" id="UP001273166"/>
    </source>
</evidence>
<dbReference type="AlphaFoldDB" id="A0AAJ0M5X9"/>
<reference evidence="2" key="1">
    <citation type="journal article" date="2023" name="Mol. Phylogenet. Evol.">
        <title>Genome-scale phylogeny and comparative genomics of the fungal order Sordariales.</title>
        <authorList>
            <person name="Hensen N."/>
            <person name="Bonometti L."/>
            <person name="Westerberg I."/>
            <person name="Brannstrom I.O."/>
            <person name="Guillou S."/>
            <person name="Cros-Aarteil S."/>
            <person name="Calhoun S."/>
            <person name="Haridas S."/>
            <person name="Kuo A."/>
            <person name="Mondo S."/>
            <person name="Pangilinan J."/>
            <person name="Riley R."/>
            <person name="LaButti K."/>
            <person name="Andreopoulos B."/>
            <person name="Lipzen A."/>
            <person name="Chen C."/>
            <person name="Yan M."/>
            <person name="Daum C."/>
            <person name="Ng V."/>
            <person name="Clum A."/>
            <person name="Steindorff A."/>
            <person name="Ohm R.A."/>
            <person name="Martin F."/>
            <person name="Silar P."/>
            <person name="Natvig D.O."/>
            <person name="Lalanne C."/>
            <person name="Gautier V."/>
            <person name="Ament-Velasquez S.L."/>
            <person name="Kruys A."/>
            <person name="Hutchinson M.I."/>
            <person name="Powell A.J."/>
            <person name="Barry K."/>
            <person name="Miller A.N."/>
            <person name="Grigoriev I.V."/>
            <person name="Debuchy R."/>
            <person name="Gladieux P."/>
            <person name="Hiltunen Thoren M."/>
            <person name="Johannesson H."/>
        </authorList>
    </citation>
    <scope>NUCLEOTIDE SEQUENCE</scope>
    <source>
        <strain evidence="2">CBS 333.67</strain>
    </source>
</reference>
<evidence type="ECO:0000256" key="1">
    <source>
        <dbReference type="SAM" id="MobiDB-lite"/>
    </source>
</evidence>
<protein>
    <submittedName>
        <fullName evidence="2">Uncharacterized protein</fullName>
    </submittedName>
</protein>
<dbReference type="RefSeq" id="XP_062726073.1">
    <property type="nucleotide sequence ID" value="XM_062864073.1"/>
</dbReference>
<feature type="region of interest" description="Disordered" evidence="1">
    <location>
        <begin position="116"/>
        <end position="153"/>
    </location>
</feature>
<comment type="caution">
    <text evidence="2">The sequence shown here is derived from an EMBL/GenBank/DDBJ whole genome shotgun (WGS) entry which is preliminary data.</text>
</comment>
<keyword evidence="3" id="KW-1185">Reference proteome</keyword>
<feature type="compositionally biased region" description="Low complexity" evidence="1">
    <location>
        <begin position="135"/>
        <end position="151"/>
    </location>
</feature>
<evidence type="ECO:0000313" key="2">
    <source>
        <dbReference type="EMBL" id="KAK3310293.1"/>
    </source>
</evidence>
<proteinExistence type="predicted"/>
<dbReference type="GeneID" id="87882902"/>
<gene>
    <name evidence="2" type="ORF">B0T15DRAFT_32313</name>
</gene>
<dbReference type="Proteomes" id="UP001273166">
    <property type="component" value="Unassembled WGS sequence"/>
</dbReference>
<organism evidence="2 3">
    <name type="scientific">Chaetomium strumarium</name>
    <dbReference type="NCBI Taxonomy" id="1170767"/>
    <lineage>
        <taxon>Eukaryota</taxon>
        <taxon>Fungi</taxon>
        <taxon>Dikarya</taxon>
        <taxon>Ascomycota</taxon>
        <taxon>Pezizomycotina</taxon>
        <taxon>Sordariomycetes</taxon>
        <taxon>Sordariomycetidae</taxon>
        <taxon>Sordariales</taxon>
        <taxon>Chaetomiaceae</taxon>
        <taxon>Chaetomium</taxon>
    </lineage>
</organism>